<sequence length="80" mass="8929">MRISERQNPTVRSRSMARFVGRFVTMLGVVILFSGIAATAAYLSQAYREPNPRGLVTLTLVALATTIFGLCVRQRLQDNR</sequence>
<feature type="transmembrane region" description="Helical" evidence="1">
    <location>
        <begin position="55"/>
        <end position="72"/>
    </location>
</feature>
<keyword evidence="3" id="KW-1185">Reference proteome</keyword>
<dbReference type="EMBL" id="JADBEB010000001">
    <property type="protein sequence ID" value="MBE1490778.1"/>
    <property type="molecule type" value="Genomic_DNA"/>
</dbReference>
<keyword evidence="1" id="KW-0472">Membrane</keyword>
<organism evidence="2 3">
    <name type="scientific">Plantactinospora soyae</name>
    <dbReference type="NCBI Taxonomy" id="1544732"/>
    <lineage>
        <taxon>Bacteria</taxon>
        <taxon>Bacillati</taxon>
        <taxon>Actinomycetota</taxon>
        <taxon>Actinomycetes</taxon>
        <taxon>Micromonosporales</taxon>
        <taxon>Micromonosporaceae</taxon>
        <taxon>Plantactinospora</taxon>
    </lineage>
</organism>
<feature type="transmembrane region" description="Helical" evidence="1">
    <location>
        <begin position="20"/>
        <end position="43"/>
    </location>
</feature>
<dbReference type="AlphaFoldDB" id="A0A927MFJ4"/>
<proteinExistence type="predicted"/>
<dbReference type="Proteomes" id="UP000649753">
    <property type="component" value="Unassembled WGS sequence"/>
</dbReference>
<reference evidence="2" key="1">
    <citation type="submission" date="2020-10" db="EMBL/GenBank/DDBJ databases">
        <title>Sequencing the genomes of 1000 actinobacteria strains.</title>
        <authorList>
            <person name="Klenk H.-P."/>
        </authorList>
    </citation>
    <scope>NUCLEOTIDE SEQUENCE</scope>
    <source>
        <strain evidence="2">DSM 46832</strain>
    </source>
</reference>
<keyword evidence="1" id="KW-1133">Transmembrane helix</keyword>
<protein>
    <submittedName>
        <fullName evidence="2">Uncharacterized protein</fullName>
    </submittedName>
</protein>
<gene>
    <name evidence="2" type="ORF">H4W31_006416</name>
</gene>
<comment type="caution">
    <text evidence="2">The sequence shown here is derived from an EMBL/GenBank/DDBJ whole genome shotgun (WGS) entry which is preliminary data.</text>
</comment>
<name>A0A927MFJ4_9ACTN</name>
<evidence type="ECO:0000313" key="3">
    <source>
        <dbReference type="Proteomes" id="UP000649753"/>
    </source>
</evidence>
<evidence type="ECO:0000313" key="2">
    <source>
        <dbReference type="EMBL" id="MBE1490778.1"/>
    </source>
</evidence>
<accession>A0A927MFJ4</accession>
<evidence type="ECO:0000256" key="1">
    <source>
        <dbReference type="SAM" id="Phobius"/>
    </source>
</evidence>
<keyword evidence="1" id="KW-0812">Transmembrane</keyword>
<dbReference type="RefSeq" id="WP_192769997.1">
    <property type="nucleotide sequence ID" value="NZ_JADBEB010000001.1"/>
</dbReference>